<dbReference type="PRINTS" id="PR00332">
    <property type="entry name" value="HISTRIAD"/>
</dbReference>
<dbReference type="EMBL" id="QKYN01000010">
    <property type="protein sequence ID" value="RAG87170.1"/>
    <property type="molecule type" value="Genomic_DNA"/>
</dbReference>
<gene>
    <name evidence="5" type="ORF">DN069_02700</name>
</gene>
<dbReference type="InterPro" id="IPR001310">
    <property type="entry name" value="Histidine_triad_HIT"/>
</dbReference>
<dbReference type="InterPro" id="IPR036265">
    <property type="entry name" value="HIT-like_sf"/>
</dbReference>
<dbReference type="SUPFAM" id="SSF54197">
    <property type="entry name" value="HIT-like"/>
    <property type="match status" value="1"/>
</dbReference>
<dbReference type="PROSITE" id="PS51084">
    <property type="entry name" value="HIT_2"/>
    <property type="match status" value="1"/>
</dbReference>
<dbReference type="GO" id="GO:0003824">
    <property type="term" value="F:catalytic activity"/>
    <property type="evidence" value="ECO:0007669"/>
    <property type="project" value="InterPro"/>
</dbReference>
<sequence>MDCLFCAVVAGEVEVPMVHEDADVVAFLDHRPLFPGHVLVIPRRHVPTLTDLLPQEVGPFFEQVRRTTAAVEHGMAAKGSFVATNSRVSQSVPHLHVHVVPRNPKDGLRGFFWPRTRYASPAEATATAARIREALEALDAPLTDGSGTTTLPPKRE</sequence>
<protein>
    <submittedName>
        <fullName evidence="5">HIT family protein</fullName>
    </submittedName>
</protein>
<feature type="short sequence motif" description="Histidine triad motif" evidence="2 3">
    <location>
        <begin position="94"/>
        <end position="98"/>
    </location>
</feature>
<dbReference type="PANTHER" id="PTHR46648">
    <property type="entry name" value="HIT FAMILY PROTEIN 1"/>
    <property type="match status" value="1"/>
</dbReference>
<feature type="domain" description="HIT" evidence="4">
    <location>
        <begin position="4"/>
        <end position="109"/>
    </location>
</feature>
<comment type="caution">
    <text evidence="5">The sequence shown here is derived from an EMBL/GenBank/DDBJ whole genome shotgun (WGS) entry which is preliminary data.</text>
</comment>
<feature type="active site" description="Tele-AMP-histidine intermediate" evidence="1">
    <location>
        <position position="96"/>
    </location>
</feature>
<dbReference type="PANTHER" id="PTHR46648:SF1">
    <property type="entry name" value="ADENOSINE 5'-MONOPHOSPHORAMIDASE HNT1"/>
    <property type="match status" value="1"/>
</dbReference>
<keyword evidence="6" id="KW-1185">Reference proteome</keyword>
<dbReference type="Pfam" id="PF01230">
    <property type="entry name" value="HIT"/>
    <property type="match status" value="1"/>
</dbReference>
<dbReference type="InterPro" id="IPR011146">
    <property type="entry name" value="HIT-like"/>
</dbReference>
<organism evidence="5 6">
    <name type="scientific">Streptacidiphilus pinicola</name>
    <dbReference type="NCBI Taxonomy" id="2219663"/>
    <lineage>
        <taxon>Bacteria</taxon>
        <taxon>Bacillati</taxon>
        <taxon>Actinomycetota</taxon>
        <taxon>Actinomycetes</taxon>
        <taxon>Kitasatosporales</taxon>
        <taxon>Streptomycetaceae</taxon>
        <taxon>Streptacidiphilus</taxon>
    </lineage>
</organism>
<accession>A0A2X0KKE6</accession>
<dbReference type="AlphaFoldDB" id="A0A2X0KKE6"/>
<dbReference type="Proteomes" id="UP000248889">
    <property type="component" value="Unassembled WGS sequence"/>
</dbReference>
<dbReference type="Gene3D" id="3.30.428.10">
    <property type="entry name" value="HIT-like"/>
    <property type="match status" value="1"/>
</dbReference>
<dbReference type="GO" id="GO:0009117">
    <property type="term" value="P:nucleotide metabolic process"/>
    <property type="evidence" value="ECO:0007669"/>
    <property type="project" value="TreeGrafter"/>
</dbReference>
<evidence type="ECO:0000256" key="2">
    <source>
        <dbReference type="PIRSR" id="PIRSR601310-3"/>
    </source>
</evidence>
<evidence type="ECO:0000313" key="5">
    <source>
        <dbReference type="EMBL" id="RAG87170.1"/>
    </source>
</evidence>
<proteinExistence type="predicted"/>
<dbReference type="RefSeq" id="WP_111499134.1">
    <property type="nucleotide sequence ID" value="NZ_QKYN01000010.1"/>
</dbReference>
<evidence type="ECO:0000259" key="4">
    <source>
        <dbReference type="PROSITE" id="PS51084"/>
    </source>
</evidence>
<name>A0A2X0KKE6_9ACTN</name>
<evidence type="ECO:0000313" key="6">
    <source>
        <dbReference type="Proteomes" id="UP000248889"/>
    </source>
</evidence>
<reference evidence="5 6" key="1">
    <citation type="submission" date="2018-06" db="EMBL/GenBank/DDBJ databases">
        <title>Streptacidiphilus pinicola sp. nov., isolated from pine grove soil.</title>
        <authorList>
            <person name="Roh S.G."/>
            <person name="Park S."/>
            <person name="Kim M.-K."/>
            <person name="Yun B.-R."/>
            <person name="Park J."/>
            <person name="Kim M.J."/>
            <person name="Kim Y.S."/>
            <person name="Kim S.B."/>
        </authorList>
    </citation>
    <scope>NUCLEOTIDE SEQUENCE [LARGE SCALE GENOMIC DNA]</scope>
    <source>
        <strain evidence="5 6">MMS16-CNU450</strain>
    </source>
</reference>
<evidence type="ECO:0000256" key="1">
    <source>
        <dbReference type="PIRSR" id="PIRSR601310-1"/>
    </source>
</evidence>
<dbReference type="OrthoDB" id="9784774at2"/>
<evidence type="ECO:0000256" key="3">
    <source>
        <dbReference type="PROSITE-ProRule" id="PRU00464"/>
    </source>
</evidence>